<reference evidence="5 6" key="1">
    <citation type="journal article" date="2023" name="Sci. Data">
        <title>Genome assembly of the Korean intertidal mud-creeper Batillaria attramentaria.</title>
        <authorList>
            <person name="Patra A.K."/>
            <person name="Ho P.T."/>
            <person name="Jun S."/>
            <person name="Lee S.J."/>
            <person name="Kim Y."/>
            <person name="Won Y.J."/>
        </authorList>
    </citation>
    <scope>NUCLEOTIDE SEQUENCE [LARGE SCALE GENOMIC DNA]</scope>
    <source>
        <strain evidence="5">Wonlab-2016</strain>
    </source>
</reference>
<dbReference type="Pfam" id="PF00176">
    <property type="entry name" value="SNF2-rel_dom"/>
    <property type="match status" value="1"/>
</dbReference>
<dbReference type="InterPro" id="IPR027417">
    <property type="entry name" value="P-loop_NTPase"/>
</dbReference>
<dbReference type="AlphaFoldDB" id="A0ABD0JHR5"/>
<dbReference type="SUPFAM" id="SSF52540">
    <property type="entry name" value="P-loop containing nucleoside triphosphate hydrolases"/>
    <property type="match status" value="2"/>
</dbReference>
<evidence type="ECO:0000256" key="2">
    <source>
        <dbReference type="SAM" id="MobiDB-lite"/>
    </source>
</evidence>
<evidence type="ECO:0000313" key="6">
    <source>
        <dbReference type="Proteomes" id="UP001519460"/>
    </source>
</evidence>
<evidence type="ECO:0000259" key="3">
    <source>
        <dbReference type="PROSITE" id="PS51192"/>
    </source>
</evidence>
<dbReference type="EMBL" id="JACVVK020000435">
    <property type="protein sequence ID" value="KAK7474484.1"/>
    <property type="molecule type" value="Genomic_DNA"/>
</dbReference>
<evidence type="ECO:0000256" key="1">
    <source>
        <dbReference type="ARBA" id="ARBA00022801"/>
    </source>
</evidence>
<accession>A0ABD0JHR5</accession>
<comment type="caution">
    <text evidence="5">The sequence shown here is derived from an EMBL/GenBank/DDBJ whole genome shotgun (WGS) entry which is preliminary data.</text>
</comment>
<feature type="compositionally biased region" description="Basic and acidic residues" evidence="2">
    <location>
        <begin position="717"/>
        <end position="728"/>
    </location>
</feature>
<dbReference type="InterPro" id="IPR001650">
    <property type="entry name" value="Helicase_C-like"/>
</dbReference>
<evidence type="ECO:0000313" key="5">
    <source>
        <dbReference type="EMBL" id="KAK7474484.1"/>
    </source>
</evidence>
<dbReference type="SMART" id="SM00487">
    <property type="entry name" value="DEXDc"/>
    <property type="match status" value="1"/>
</dbReference>
<feature type="compositionally biased region" description="Polar residues" evidence="2">
    <location>
        <begin position="729"/>
        <end position="754"/>
    </location>
</feature>
<protein>
    <submittedName>
        <fullName evidence="5">Uncharacterized protein</fullName>
    </submittedName>
</protein>
<evidence type="ECO:0000259" key="4">
    <source>
        <dbReference type="PROSITE" id="PS51194"/>
    </source>
</evidence>
<gene>
    <name evidence="5" type="ORF">BaRGS_00034238</name>
</gene>
<feature type="compositionally biased region" description="Acidic residues" evidence="2">
    <location>
        <begin position="972"/>
        <end position="1044"/>
    </location>
</feature>
<feature type="domain" description="Helicase C-terminal" evidence="4">
    <location>
        <begin position="336"/>
        <end position="487"/>
    </location>
</feature>
<feature type="compositionally biased region" description="Basic and acidic residues" evidence="2">
    <location>
        <begin position="691"/>
        <end position="704"/>
    </location>
</feature>
<dbReference type="InterPro" id="IPR038718">
    <property type="entry name" value="SNF2-like_sf"/>
</dbReference>
<dbReference type="Gene3D" id="3.40.50.10810">
    <property type="entry name" value="Tandem AAA-ATPase domain"/>
    <property type="match status" value="1"/>
</dbReference>
<feature type="domain" description="Helicase ATP-binding" evidence="3">
    <location>
        <begin position="1"/>
        <end position="151"/>
    </location>
</feature>
<dbReference type="SMART" id="SM00490">
    <property type="entry name" value="HELICc"/>
    <property type="match status" value="1"/>
</dbReference>
<proteinExistence type="predicted"/>
<dbReference type="PANTHER" id="PTHR45629:SF7">
    <property type="entry name" value="DNA EXCISION REPAIR PROTEIN ERCC-6-RELATED"/>
    <property type="match status" value="1"/>
</dbReference>
<keyword evidence="1" id="KW-0378">Hydrolase</keyword>
<feature type="non-terminal residue" evidence="5">
    <location>
        <position position="1"/>
    </location>
</feature>
<feature type="region of interest" description="Disordered" evidence="2">
    <location>
        <begin position="845"/>
        <end position="1050"/>
    </location>
</feature>
<feature type="compositionally biased region" description="Low complexity" evidence="2">
    <location>
        <begin position="884"/>
        <end position="894"/>
    </location>
</feature>
<dbReference type="CDD" id="cd18793">
    <property type="entry name" value="SF2_C_SNF"/>
    <property type="match status" value="1"/>
</dbReference>
<feature type="region of interest" description="Disordered" evidence="2">
    <location>
        <begin position="691"/>
        <end position="807"/>
    </location>
</feature>
<feature type="compositionally biased region" description="Basic and acidic residues" evidence="2">
    <location>
        <begin position="782"/>
        <end position="792"/>
    </location>
</feature>
<dbReference type="Proteomes" id="UP001519460">
    <property type="component" value="Unassembled WGS sequence"/>
</dbReference>
<dbReference type="GO" id="GO:0016787">
    <property type="term" value="F:hydrolase activity"/>
    <property type="evidence" value="ECO:0007669"/>
    <property type="project" value="UniProtKB-KW"/>
</dbReference>
<dbReference type="Pfam" id="PF00271">
    <property type="entry name" value="Helicase_C"/>
    <property type="match status" value="1"/>
</dbReference>
<feature type="compositionally biased region" description="Polar residues" evidence="2">
    <location>
        <begin position="905"/>
        <end position="915"/>
    </location>
</feature>
<dbReference type="FunFam" id="3.40.50.10810:FF:000094">
    <property type="entry name" value="DNA excision repair protein ERCC-6"/>
    <property type="match status" value="1"/>
</dbReference>
<feature type="region of interest" description="Disordered" evidence="2">
    <location>
        <begin position="652"/>
        <end position="677"/>
    </location>
</feature>
<dbReference type="PROSITE" id="PS51192">
    <property type="entry name" value="HELICASE_ATP_BIND_1"/>
    <property type="match status" value="1"/>
</dbReference>
<dbReference type="InterPro" id="IPR014001">
    <property type="entry name" value="Helicase_ATP-bd"/>
</dbReference>
<dbReference type="InterPro" id="IPR000330">
    <property type="entry name" value="SNF2_N"/>
</dbReference>
<dbReference type="InterPro" id="IPR050496">
    <property type="entry name" value="SNF2_RAD54_helicase_repair"/>
</dbReference>
<organism evidence="5 6">
    <name type="scientific">Batillaria attramentaria</name>
    <dbReference type="NCBI Taxonomy" id="370345"/>
    <lineage>
        <taxon>Eukaryota</taxon>
        <taxon>Metazoa</taxon>
        <taxon>Spiralia</taxon>
        <taxon>Lophotrochozoa</taxon>
        <taxon>Mollusca</taxon>
        <taxon>Gastropoda</taxon>
        <taxon>Caenogastropoda</taxon>
        <taxon>Sorbeoconcha</taxon>
        <taxon>Cerithioidea</taxon>
        <taxon>Batillariidae</taxon>
        <taxon>Batillaria</taxon>
    </lineage>
</organism>
<dbReference type="Gene3D" id="3.40.50.300">
    <property type="entry name" value="P-loop containing nucleotide triphosphate hydrolases"/>
    <property type="match status" value="1"/>
</dbReference>
<feature type="compositionally biased region" description="Acidic residues" evidence="2">
    <location>
        <begin position="916"/>
        <end position="937"/>
    </location>
</feature>
<dbReference type="PROSITE" id="PS51194">
    <property type="entry name" value="HELICASE_CTER"/>
    <property type="match status" value="1"/>
</dbReference>
<dbReference type="PANTHER" id="PTHR45629">
    <property type="entry name" value="SNF2/RAD54 FAMILY MEMBER"/>
    <property type="match status" value="1"/>
</dbReference>
<keyword evidence="6" id="KW-1185">Reference proteome</keyword>
<name>A0ABD0JHR5_9CAEN</name>
<dbReference type="InterPro" id="IPR049730">
    <property type="entry name" value="SNF2/RAD54-like_C"/>
</dbReference>
<sequence length="1094" mass="122899">LGKTIQVIAFLSGLFDMEKVKHALIVVPVSVMVNWEKEFNKWAPGITVTAFHGKSKRERERSLDRVRRRGGVLLTTYGMVVTSWEQLAHDDNREFVWDYVILDEGHKIKNPTKTTKGIHAVGAHHRIILTGTPLQNNLKELWTLFDYVHQGSLLGTLRTFKQEFENPIIRARERDATGGEKRLGLEMAESLKKIIAPFFLRRTKAEVKDKENQEGKEGSGPHKSVKMPTMMYKNDFVVWLFLSETQLKIYQDFLQLDSVKELLTSSQSPLVALTVLKKICDHPRLLSLRACHQLGLHGHEMDEDELELPSSYESAVTKVEQLPDEVLVGEAGKMAFLLSLLNQLREDGHRCLIFSQSRKMLDIIQKVLRNHGHKVNRLDGTMSIAEREDRVQKFQRDGSYTVFLLTTQVGGVGLTLTAADRVVIYDPSWNPATDAQAVDRAFRIGQTRNVVVYRLITCGTVEEKIYRRQIFKDSITRQTTGGTKDPYRYFTRQELRELFQLDEPRFSTTQQQLEEMHGLDRRRDPELDSHIAFLHSLDIFGISDHDLMFSQESQPEEEQEIEAAPHVDQHADEYIKHRVQKAKEIIERESSVPGTMEQRFSTAFQYPPMSVYAAPENRALMKGVGMGNQSVMMSRPGGQPNVFRVEIQKPKMPAKPEVKPAVTTSHSSESDVVDLTEDDDEETILPVIEKKVKQEREPVERAVKETPPTPEDTAVAEIRRLSIKEENNSKTSAVSSDSKGNQNRGMGQEGSFSETVKGFKEETTKSAEPPEEPTFKSPPVCRVDDDQKRKAEPGGPTTPMKVTPNQQRVIEEELIISPNAYTPLMHTRQKRRRVTNSPAIALERSLAFGRTDTPPAASGKLVVNDGGDSTTLVADSPDIQGKGSTSSESPSSTSRHSHRGEKLLNSATGELQSFLNEEDQSLIEESFVGDDDQDADVDSPPITGNIDNSDEDQGDLDNRGTAYDGYHLKPDGDDEEVENEAADEEEGNENNNADYEEEVDDEDADEDGDIDEVGSEEEADEDGDTDDVGDEDGEVNEASSDAEDEQNHSVVVSLYKQKRYREAKKCVDEALDIVPDPQLISMAEKIQSKIDAGL</sequence>